<accession>A0ABS1LVW7</accession>
<proteinExistence type="predicted"/>
<protein>
    <recommendedName>
        <fullName evidence="3">Restriction endonuclease</fullName>
    </recommendedName>
</protein>
<evidence type="ECO:0000313" key="2">
    <source>
        <dbReference type="Proteomes" id="UP000640912"/>
    </source>
</evidence>
<keyword evidence="2" id="KW-1185">Reference proteome</keyword>
<evidence type="ECO:0008006" key="3">
    <source>
        <dbReference type="Google" id="ProtNLM"/>
    </source>
</evidence>
<dbReference type="EMBL" id="JAEHNR010000033">
    <property type="protein sequence ID" value="MBL1071904.1"/>
    <property type="molecule type" value="Genomic_DNA"/>
</dbReference>
<evidence type="ECO:0000313" key="1">
    <source>
        <dbReference type="EMBL" id="MBL1071904.1"/>
    </source>
</evidence>
<gene>
    <name evidence="1" type="ORF">JEM47_05280</name>
</gene>
<reference evidence="1 2" key="1">
    <citation type="journal article" date="2021" name="Microorganisms">
        <title>Dual Inhibition of Salmonella enterica and Clostridium perfringens by New Probiotic Candidates Isolated from Chicken Intestinal Mucosa.</title>
        <authorList>
            <person name="Lone A."/>
            <person name="Mottawea W."/>
            <person name="Ait Chait Y."/>
            <person name="Hammami R."/>
        </authorList>
    </citation>
    <scope>NUCLEOTIDE SEQUENCE [LARGE SCALE GENOMIC DNA]</scope>
    <source>
        <strain evidence="1 2">A12</strain>
    </source>
</reference>
<comment type="caution">
    <text evidence="1">The sequence shown here is derived from an EMBL/GenBank/DDBJ whole genome shotgun (WGS) entry which is preliminary data.</text>
</comment>
<sequence>MQINKRVVNIKRYLTDIKDDDRFVVGVQLDETSLRNRFSILKTDQPADVYSPKITNGINAERNAIGEYKPDKSKQKETCYRAQHWKLKDWGGHWHEGTSYIPYERYPRIFIEPKGVKFTLTSLSNGQKILVANAIFKMNSLTEQELVLIKFIVNLLIEAVGEAEIFPLDSITGMPVRVIKTVNWQIIPKGERIWYFIKHDIDHGVSKSEKVMIKERFKVLENYLPDEMYKGLDSYVGYVVFFYKSKGLYVFDSIMYGQATYVFDRDWKEVSKLTKKQIIDGGIAKARLIHSKSWRNEIDKLLK</sequence>
<dbReference type="RefSeq" id="WP_202018067.1">
    <property type="nucleotide sequence ID" value="NZ_JAEHNR010000033.1"/>
</dbReference>
<organism evidence="1 2">
    <name type="scientific">Lactobacillus kitasatonis</name>
    <dbReference type="NCBI Taxonomy" id="237446"/>
    <lineage>
        <taxon>Bacteria</taxon>
        <taxon>Bacillati</taxon>
        <taxon>Bacillota</taxon>
        <taxon>Bacilli</taxon>
        <taxon>Lactobacillales</taxon>
        <taxon>Lactobacillaceae</taxon>
        <taxon>Lactobacillus</taxon>
    </lineage>
</organism>
<name>A0ABS1LVW7_9LACO</name>
<dbReference type="Proteomes" id="UP000640912">
    <property type="component" value="Unassembled WGS sequence"/>
</dbReference>